<feature type="transmembrane region" description="Helical" evidence="6">
    <location>
        <begin position="43"/>
        <end position="64"/>
    </location>
</feature>
<reference evidence="8 9" key="1">
    <citation type="journal article" date="2023" name="Plants (Basel)">
        <title>Bridging the Gap: Combining Genomics and Transcriptomics Approaches to Understand Stylosanthes scabra, an Orphan Legume from the Brazilian Caatinga.</title>
        <authorList>
            <person name="Ferreira-Neto J.R.C."/>
            <person name="da Silva M.D."/>
            <person name="Binneck E."/>
            <person name="de Melo N.F."/>
            <person name="da Silva R.H."/>
            <person name="de Melo A.L.T.M."/>
            <person name="Pandolfi V."/>
            <person name="Bustamante F.O."/>
            <person name="Brasileiro-Vidal A.C."/>
            <person name="Benko-Iseppon A.M."/>
        </authorList>
    </citation>
    <scope>NUCLEOTIDE SEQUENCE [LARGE SCALE GENOMIC DNA]</scope>
    <source>
        <tissue evidence="8">Leaves</tissue>
    </source>
</reference>
<dbReference type="Proteomes" id="UP001341840">
    <property type="component" value="Unassembled WGS sequence"/>
</dbReference>
<evidence type="ECO:0000313" key="8">
    <source>
        <dbReference type="EMBL" id="MED6152887.1"/>
    </source>
</evidence>
<proteinExistence type="inferred from homology"/>
<comment type="subcellular location">
    <subcellularLocation>
        <location evidence="1 6">Membrane</location>
        <topology evidence="1 6">Multi-pass membrane protein</topology>
    </subcellularLocation>
</comment>
<dbReference type="EMBL" id="JASCZI010092891">
    <property type="protein sequence ID" value="MED6152887.1"/>
    <property type="molecule type" value="Genomic_DNA"/>
</dbReference>
<evidence type="ECO:0000256" key="4">
    <source>
        <dbReference type="ARBA" id="ARBA00022989"/>
    </source>
</evidence>
<evidence type="ECO:0000259" key="7">
    <source>
        <dbReference type="Pfam" id="PF00892"/>
    </source>
</evidence>
<protein>
    <recommendedName>
        <fullName evidence="6">WAT1-related protein</fullName>
    </recommendedName>
</protein>
<keyword evidence="9" id="KW-1185">Reference proteome</keyword>
<comment type="similarity">
    <text evidence="2 6">Belongs to the drug/metabolite transporter (DMT) superfamily. Plant drug/metabolite exporter (P-DME) (TC 2.A.7.4) family.</text>
</comment>
<evidence type="ECO:0000313" key="9">
    <source>
        <dbReference type="Proteomes" id="UP001341840"/>
    </source>
</evidence>
<evidence type="ECO:0000256" key="6">
    <source>
        <dbReference type="RuleBase" id="RU363077"/>
    </source>
</evidence>
<evidence type="ECO:0000256" key="2">
    <source>
        <dbReference type="ARBA" id="ARBA00007635"/>
    </source>
</evidence>
<organism evidence="8 9">
    <name type="scientific">Stylosanthes scabra</name>
    <dbReference type="NCBI Taxonomy" id="79078"/>
    <lineage>
        <taxon>Eukaryota</taxon>
        <taxon>Viridiplantae</taxon>
        <taxon>Streptophyta</taxon>
        <taxon>Embryophyta</taxon>
        <taxon>Tracheophyta</taxon>
        <taxon>Spermatophyta</taxon>
        <taxon>Magnoliopsida</taxon>
        <taxon>eudicotyledons</taxon>
        <taxon>Gunneridae</taxon>
        <taxon>Pentapetalae</taxon>
        <taxon>rosids</taxon>
        <taxon>fabids</taxon>
        <taxon>Fabales</taxon>
        <taxon>Fabaceae</taxon>
        <taxon>Papilionoideae</taxon>
        <taxon>50 kb inversion clade</taxon>
        <taxon>dalbergioids sensu lato</taxon>
        <taxon>Dalbergieae</taxon>
        <taxon>Pterocarpus clade</taxon>
        <taxon>Stylosanthes</taxon>
    </lineage>
</organism>
<dbReference type="InterPro" id="IPR000620">
    <property type="entry name" value="EamA_dom"/>
</dbReference>
<evidence type="ECO:0000256" key="5">
    <source>
        <dbReference type="ARBA" id="ARBA00023136"/>
    </source>
</evidence>
<dbReference type="InterPro" id="IPR030184">
    <property type="entry name" value="WAT1-related"/>
</dbReference>
<dbReference type="Pfam" id="PF00892">
    <property type="entry name" value="EamA"/>
    <property type="match status" value="1"/>
</dbReference>
<evidence type="ECO:0000256" key="1">
    <source>
        <dbReference type="ARBA" id="ARBA00004141"/>
    </source>
</evidence>
<feature type="transmembrane region" description="Helical" evidence="6">
    <location>
        <begin position="12"/>
        <end position="31"/>
    </location>
</feature>
<keyword evidence="3 6" id="KW-0812">Transmembrane</keyword>
<feature type="domain" description="EamA" evidence="7">
    <location>
        <begin position="27"/>
        <end position="117"/>
    </location>
</feature>
<feature type="non-terminal residue" evidence="8">
    <location>
        <position position="117"/>
    </location>
</feature>
<sequence>MGVVGWFCSWTPAPFLAMVLVECLDVGLTTLSKAAMSRGMSHFVFVVYSNALATLILLPSSFFINRATTPPLSFSLLCKFFLLALIGITVMQNCVFTGISYTSPTLGSAMSNLTPAI</sequence>
<comment type="caution">
    <text evidence="6">Lacks conserved residue(s) required for the propagation of feature annotation.</text>
</comment>
<name>A0ABU6TVG4_9FABA</name>
<dbReference type="PANTHER" id="PTHR31218">
    <property type="entry name" value="WAT1-RELATED PROTEIN"/>
    <property type="match status" value="1"/>
</dbReference>
<feature type="transmembrane region" description="Helical" evidence="6">
    <location>
        <begin position="70"/>
        <end position="91"/>
    </location>
</feature>
<keyword evidence="4 6" id="KW-1133">Transmembrane helix</keyword>
<gene>
    <name evidence="8" type="ORF">PIB30_096284</name>
</gene>
<keyword evidence="5 6" id="KW-0472">Membrane</keyword>
<comment type="caution">
    <text evidence="8">The sequence shown here is derived from an EMBL/GenBank/DDBJ whole genome shotgun (WGS) entry which is preliminary data.</text>
</comment>
<accession>A0ABU6TVG4</accession>
<evidence type="ECO:0000256" key="3">
    <source>
        <dbReference type="ARBA" id="ARBA00022692"/>
    </source>
</evidence>